<accession>A0ABT1N8R2</accession>
<dbReference type="RefSeq" id="WP_255044159.1">
    <property type="nucleotide sequence ID" value="NZ_JANEYT010000055.1"/>
</dbReference>
<organism evidence="1 2">
    <name type="scientific">Photobacterium pectinilyticum</name>
    <dbReference type="NCBI Taxonomy" id="2906793"/>
    <lineage>
        <taxon>Bacteria</taxon>
        <taxon>Pseudomonadati</taxon>
        <taxon>Pseudomonadota</taxon>
        <taxon>Gammaproteobacteria</taxon>
        <taxon>Vibrionales</taxon>
        <taxon>Vibrionaceae</taxon>
        <taxon>Photobacterium</taxon>
    </lineage>
</organism>
<gene>
    <name evidence="1" type="ORF">NHN17_18670</name>
</gene>
<comment type="caution">
    <text evidence="1">The sequence shown here is derived from an EMBL/GenBank/DDBJ whole genome shotgun (WGS) entry which is preliminary data.</text>
</comment>
<evidence type="ECO:0000313" key="2">
    <source>
        <dbReference type="Proteomes" id="UP001524460"/>
    </source>
</evidence>
<dbReference type="EMBL" id="JANEYT010000055">
    <property type="protein sequence ID" value="MCQ1060071.1"/>
    <property type="molecule type" value="Genomic_DNA"/>
</dbReference>
<dbReference type="Proteomes" id="UP001524460">
    <property type="component" value="Unassembled WGS sequence"/>
</dbReference>
<evidence type="ECO:0000313" key="1">
    <source>
        <dbReference type="EMBL" id="MCQ1060071.1"/>
    </source>
</evidence>
<name>A0ABT1N8R2_9GAMM</name>
<proteinExistence type="predicted"/>
<protein>
    <submittedName>
        <fullName evidence="1">Uncharacterized protein</fullName>
    </submittedName>
</protein>
<sequence>MIINSKNHWWVISFDGRAHIHVQHKCGSLDAAIDFIGTDNDALAFVM</sequence>
<reference evidence="1 2" key="1">
    <citation type="submission" date="2022-07" db="EMBL/GenBank/DDBJ databases">
        <title>Photobacterium pectinilyticum sp. nov., a marine bacterium isolated from surface seawater of Qingdao offshore.</title>
        <authorList>
            <person name="Wang X."/>
        </authorList>
    </citation>
    <scope>NUCLEOTIDE SEQUENCE [LARGE SCALE GENOMIC DNA]</scope>
    <source>
        <strain evidence="1 2">ZSDE20</strain>
    </source>
</reference>
<keyword evidence="2" id="KW-1185">Reference proteome</keyword>